<dbReference type="Pfam" id="PF06429">
    <property type="entry name" value="Flg_bbr_C"/>
    <property type="match status" value="1"/>
</dbReference>
<dbReference type="AlphaFoldDB" id="A0A229NW19"/>
<dbReference type="Pfam" id="PF00460">
    <property type="entry name" value="Flg_bb_rod"/>
    <property type="match status" value="1"/>
</dbReference>
<evidence type="ECO:0000256" key="5">
    <source>
        <dbReference type="ARBA" id="ARBA00022525"/>
    </source>
</evidence>
<evidence type="ECO:0000256" key="2">
    <source>
        <dbReference type="ARBA" id="ARBA00004613"/>
    </source>
</evidence>
<evidence type="ECO:0000256" key="6">
    <source>
        <dbReference type="ARBA" id="ARBA00023143"/>
    </source>
</evidence>
<evidence type="ECO:0000259" key="10">
    <source>
        <dbReference type="Pfam" id="PF06429"/>
    </source>
</evidence>
<evidence type="ECO:0000256" key="1">
    <source>
        <dbReference type="ARBA" id="ARBA00004365"/>
    </source>
</evidence>
<dbReference type="Pfam" id="PF22638">
    <property type="entry name" value="FlgK_D1"/>
    <property type="match status" value="1"/>
</dbReference>
<feature type="domain" description="Flagellar basal body rod protein N-terminal" evidence="9">
    <location>
        <begin position="9"/>
        <end position="38"/>
    </location>
</feature>
<evidence type="ECO:0000256" key="8">
    <source>
        <dbReference type="SAM" id="Coils"/>
    </source>
</evidence>
<name>A0A229NW19_9BACL</name>
<sequence>MASTFHGIETAKRSLFTQQTALNTVGHNISNANTPGYTRQRVNMSAATPMEPYGFNKSAAAGQLGSGVEASTINRIRTAFLDDQYRSESKYEGSWQIQAETLDKLEKVINEPSDNGIRTLMESFWSSWSDLSKDPENITNRQIVKQNAIALTDSFNQLSRQLTDLDADLTGSADTKATQATSILSSIGDLNGQIKRMEGLGDNANDLRDKRDLLTDELSKLVNVTVTETADGYVINMGGANLVDGVTAQQLTGAALEAAYLGGDLNGGEIYGTFRARDMNVRGMRTQLDQLANTMANGEFQVTVPKGSVLPGTTVPLADDTIMTVKGINGLHKLGYTLENPATAGLDFFTFDPAGGATGITAGSIRLNSAINADSNKIASSMRTSTDAAGVSTVIKGNNSLALLLGEAKDQKFTMDLTGTGGTVSTATIGSYYNSIVGQVGVQSQEAKRQFSNSTAMVEQASSSRQSVSGVSTDEEMSDMVKFQNAYNAAARFMTAMDELLEKLINGTGQVGR</sequence>
<comment type="caution">
    <text evidence="12">The sequence shown here is derived from an EMBL/GenBank/DDBJ whole genome shotgun (WGS) entry which is preliminary data.</text>
</comment>
<keyword evidence="12" id="KW-0282">Flagellum</keyword>
<dbReference type="EMBL" id="NMUQ01000002">
    <property type="protein sequence ID" value="OXM14133.1"/>
    <property type="molecule type" value="Genomic_DNA"/>
</dbReference>
<dbReference type="GO" id="GO:0005576">
    <property type="term" value="C:extracellular region"/>
    <property type="evidence" value="ECO:0007669"/>
    <property type="project" value="UniProtKB-SubCell"/>
</dbReference>
<dbReference type="PANTHER" id="PTHR30033">
    <property type="entry name" value="FLAGELLAR HOOK-ASSOCIATED PROTEIN 1"/>
    <property type="match status" value="1"/>
</dbReference>
<feature type="domain" description="Flagellar basal-body/hook protein C-terminal" evidence="10">
    <location>
        <begin position="467"/>
        <end position="506"/>
    </location>
</feature>
<keyword evidence="6 7" id="KW-0975">Bacterial flagellum</keyword>
<dbReference type="GO" id="GO:0044780">
    <property type="term" value="P:bacterial-type flagellum assembly"/>
    <property type="evidence" value="ECO:0007669"/>
    <property type="project" value="InterPro"/>
</dbReference>
<evidence type="ECO:0000313" key="12">
    <source>
        <dbReference type="EMBL" id="OXM14133.1"/>
    </source>
</evidence>
<evidence type="ECO:0000256" key="3">
    <source>
        <dbReference type="ARBA" id="ARBA00009677"/>
    </source>
</evidence>
<feature type="coiled-coil region" evidence="8">
    <location>
        <begin position="197"/>
        <end position="224"/>
    </location>
</feature>
<evidence type="ECO:0000259" key="11">
    <source>
        <dbReference type="Pfam" id="PF22638"/>
    </source>
</evidence>
<protein>
    <recommendedName>
        <fullName evidence="4 7">Flagellar hook-associated protein 1</fullName>
        <shortName evidence="7">HAP1</shortName>
    </recommendedName>
</protein>
<evidence type="ECO:0000256" key="7">
    <source>
        <dbReference type="RuleBase" id="RU362065"/>
    </source>
</evidence>
<keyword evidence="12" id="KW-0966">Cell projection</keyword>
<keyword evidence="5 7" id="KW-0964">Secreted</keyword>
<dbReference type="Proteomes" id="UP000215145">
    <property type="component" value="Unassembled WGS sequence"/>
</dbReference>
<evidence type="ECO:0000259" key="9">
    <source>
        <dbReference type="Pfam" id="PF00460"/>
    </source>
</evidence>
<dbReference type="NCBIfam" id="TIGR02492">
    <property type="entry name" value="flgK_ends"/>
    <property type="match status" value="1"/>
</dbReference>
<dbReference type="RefSeq" id="WP_089524955.1">
    <property type="nucleotide sequence ID" value="NZ_NMUQ01000002.1"/>
</dbReference>
<organism evidence="12 13">
    <name type="scientific">Paenibacillus herberti</name>
    <dbReference type="NCBI Taxonomy" id="1619309"/>
    <lineage>
        <taxon>Bacteria</taxon>
        <taxon>Bacillati</taxon>
        <taxon>Bacillota</taxon>
        <taxon>Bacilli</taxon>
        <taxon>Bacillales</taxon>
        <taxon>Paenibacillaceae</taxon>
        <taxon>Paenibacillus</taxon>
    </lineage>
</organism>
<evidence type="ECO:0000256" key="4">
    <source>
        <dbReference type="ARBA" id="ARBA00016244"/>
    </source>
</evidence>
<feature type="domain" description="Flagellar hook-associated protein FlgK helical" evidence="11">
    <location>
        <begin position="102"/>
        <end position="297"/>
    </location>
</feature>
<keyword evidence="8" id="KW-0175">Coiled coil</keyword>
<dbReference type="GO" id="GO:0005198">
    <property type="term" value="F:structural molecule activity"/>
    <property type="evidence" value="ECO:0007669"/>
    <property type="project" value="UniProtKB-UniRule"/>
</dbReference>
<dbReference type="InterPro" id="IPR002371">
    <property type="entry name" value="FlgK"/>
</dbReference>
<reference evidence="12 13" key="1">
    <citation type="submission" date="2017-07" db="EMBL/GenBank/DDBJ databases">
        <title>Paenibacillus herberti R33 genome sequencing and assembly.</title>
        <authorList>
            <person name="Su W."/>
        </authorList>
    </citation>
    <scope>NUCLEOTIDE SEQUENCE [LARGE SCALE GENOMIC DNA]</scope>
    <source>
        <strain evidence="12 13">R33</strain>
    </source>
</reference>
<dbReference type="OrthoDB" id="9802553at2"/>
<comment type="similarity">
    <text evidence="3 7">Belongs to the flagella basal body rod proteins family.</text>
</comment>
<dbReference type="PRINTS" id="PR01005">
    <property type="entry name" value="FLGHOOKAP1"/>
</dbReference>
<comment type="subcellular location">
    <subcellularLocation>
        <location evidence="1 7">Bacterial flagellum</location>
    </subcellularLocation>
    <subcellularLocation>
        <location evidence="2 7">Secreted</location>
    </subcellularLocation>
</comment>
<keyword evidence="13" id="KW-1185">Reference proteome</keyword>
<dbReference type="PANTHER" id="PTHR30033:SF1">
    <property type="entry name" value="FLAGELLAR HOOK-ASSOCIATED PROTEIN 1"/>
    <property type="match status" value="1"/>
</dbReference>
<keyword evidence="12" id="KW-0969">Cilium</keyword>
<evidence type="ECO:0000313" key="13">
    <source>
        <dbReference type="Proteomes" id="UP000215145"/>
    </source>
</evidence>
<dbReference type="InterPro" id="IPR053927">
    <property type="entry name" value="FlgK_helical"/>
</dbReference>
<proteinExistence type="inferred from homology"/>
<dbReference type="InterPro" id="IPR010930">
    <property type="entry name" value="Flg_bb/hook_C_dom"/>
</dbReference>
<accession>A0A229NW19</accession>
<dbReference type="InterPro" id="IPR001444">
    <property type="entry name" value="Flag_bb_rod_N"/>
</dbReference>
<dbReference type="SUPFAM" id="SSF64518">
    <property type="entry name" value="Phase 1 flagellin"/>
    <property type="match status" value="1"/>
</dbReference>
<dbReference type="GO" id="GO:0009424">
    <property type="term" value="C:bacterial-type flagellum hook"/>
    <property type="evidence" value="ECO:0007669"/>
    <property type="project" value="UniProtKB-UniRule"/>
</dbReference>
<gene>
    <name evidence="7" type="primary">flgK</name>
    <name evidence="12" type="ORF">CGZ75_14250</name>
</gene>